<organism evidence="1 2">
    <name type="scientific">Mariniflexile gromovii</name>
    <dbReference type="NCBI Taxonomy" id="362523"/>
    <lineage>
        <taxon>Bacteria</taxon>
        <taxon>Pseudomonadati</taxon>
        <taxon>Bacteroidota</taxon>
        <taxon>Flavobacteriia</taxon>
        <taxon>Flavobacteriales</taxon>
        <taxon>Flavobacteriaceae</taxon>
        <taxon>Mariniflexile</taxon>
    </lineage>
</organism>
<proteinExistence type="predicted"/>
<dbReference type="RefSeq" id="WP_209653364.1">
    <property type="nucleotide sequence ID" value="NZ_JAGJCB010000003.1"/>
</dbReference>
<dbReference type="PROSITE" id="PS51257">
    <property type="entry name" value="PROKAR_LIPOPROTEIN"/>
    <property type="match status" value="1"/>
</dbReference>
<protein>
    <submittedName>
        <fullName evidence="1">Ribonuclease HII</fullName>
    </submittedName>
</protein>
<dbReference type="Proteomes" id="UP000670776">
    <property type="component" value="Unassembled WGS sequence"/>
</dbReference>
<sequence length="810" mass="91852">MRFLAFTLLLFVVFSCSNVEKNRSNLIDFVPENASIIIKTSNLEDLKSSINNSDFLNKFSKTSAYKNLEAKLENLKLLKPNGELLICFSNDGNDSLQYSIITKFNPQLFKRDSIKNYMEETLEYENQTLTKSTFNNHTFYSTVIDSIFFAASSKDIINTALSNPNMNEELVKIYNSTSNDKTFSIIINTNSPFIKSFFIEEALNLKAITSYIAIDVDVNQDYLYINGITKAVDSTKILNNIFKGTIPQENQIQNIAPFDSDAFMSFTFKNFKNIETNLKAFNKQDSIAGSSPLFDNIIEVGTIYQNENRAIALNSIDFIATEDALIGEQTIVANYRGIEIYSFSQPSLFTNTFSPLIKNTKANKYCILDNFFVFSDNSELLQSIIASYQNKTTFSESETFKKVKEQLSNASSLLFVTNSNSLKSILSKNFNDALDDSFSSYSTSALQFIYDTNFAHLNAFIKKSKTTAIQNSVSEELNIKLGTDILTKPQFVTNHLTKEKEIVVQDIKNNLYLISNKGKILWKKQLEGAVLGTIEQIDIYKNGRLQLAFATPNRVYVIDRNGKDVAPFPGKFNDEITQPLSVFDYDRNKDYRLFVNQGKNILVYDVNLKLVNGFNFKAAKDAIISQPKHFRMSGKDYIVFKTTNTIHIIDRTGDTRVSPKTSSNFSNQPIFLYNDTFTTTTSNGQLISIDTRGGVSTQNLNLSEKHHLEASSKTLVTLSENKLTIKSNLEELDFGTYTRPELFYIKDKIYVAITDLQTQKVYLYDSQANLLPNFPVYGNSEITLDNIDKDNSLEFVTKGENNSILLYRIN</sequence>
<keyword evidence="2" id="KW-1185">Reference proteome</keyword>
<evidence type="ECO:0000313" key="2">
    <source>
        <dbReference type="Proteomes" id="UP000670776"/>
    </source>
</evidence>
<reference evidence="1 2" key="1">
    <citation type="submission" date="2021-04" db="EMBL/GenBank/DDBJ databases">
        <title>Mariniflexile gromovii gen. nov., sp. nov., a gliding bacterium isolated from the sea urchin Strongylocentrotus intermedius.</title>
        <authorList>
            <person name="Ko S."/>
            <person name="Le V."/>
            <person name="Ahn C.-Y."/>
            <person name="Oh H.-M."/>
        </authorList>
    </citation>
    <scope>NUCLEOTIDE SEQUENCE [LARGE SCALE GENOMIC DNA]</scope>
    <source>
        <strain evidence="1 2">KCTC 12570</strain>
    </source>
</reference>
<dbReference type="EMBL" id="JAGJCB010000003">
    <property type="protein sequence ID" value="MBP0903247.1"/>
    <property type="molecule type" value="Genomic_DNA"/>
</dbReference>
<evidence type="ECO:0000313" key="1">
    <source>
        <dbReference type="EMBL" id="MBP0903247.1"/>
    </source>
</evidence>
<dbReference type="Gene3D" id="2.130.10.10">
    <property type="entry name" value="YVTN repeat-like/Quinoprotein amine dehydrogenase"/>
    <property type="match status" value="1"/>
</dbReference>
<comment type="caution">
    <text evidence="1">The sequence shown here is derived from an EMBL/GenBank/DDBJ whole genome shotgun (WGS) entry which is preliminary data.</text>
</comment>
<accession>A0ABS4BRT9</accession>
<dbReference type="InterPro" id="IPR015943">
    <property type="entry name" value="WD40/YVTN_repeat-like_dom_sf"/>
</dbReference>
<name>A0ABS4BRT9_9FLAO</name>
<gene>
    <name evidence="1" type="ORF">J8H85_05365</name>
</gene>
<dbReference type="SUPFAM" id="SSF69322">
    <property type="entry name" value="Tricorn protease domain 2"/>
    <property type="match status" value="1"/>
</dbReference>